<organism evidence="2 3">
    <name type="scientific">Sinorhizobium kostiense</name>
    <dbReference type="NCBI Taxonomy" id="76747"/>
    <lineage>
        <taxon>Bacteria</taxon>
        <taxon>Pseudomonadati</taxon>
        <taxon>Pseudomonadota</taxon>
        <taxon>Alphaproteobacteria</taxon>
        <taxon>Hyphomicrobiales</taxon>
        <taxon>Rhizobiaceae</taxon>
        <taxon>Sinorhizobium/Ensifer group</taxon>
        <taxon>Sinorhizobium</taxon>
    </lineage>
</organism>
<feature type="region of interest" description="Disordered" evidence="1">
    <location>
        <begin position="1"/>
        <end position="65"/>
    </location>
</feature>
<evidence type="ECO:0000256" key="1">
    <source>
        <dbReference type="SAM" id="MobiDB-lite"/>
    </source>
</evidence>
<protein>
    <submittedName>
        <fullName evidence="2">Uncharacterized protein</fullName>
    </submittedName>
</protein>
<name>A0ABS4QVR1_9HYPH</name>
<dbReference type="EMBL" id="JAGILA010000001">
    <property type="protein sequence ID" value="MBP2234721.1"/>
    <property type="molecule type" value="Genomic_DNA"/>
</dbReference>
<accession>A0ABS4QVR1</accession>
<keyword evidence="3" id="KW-1185">Reference proteome</keyword>
<dbReference type="Proteomes" id="UP000730739">
    <property type="component" value="Unassembled WGS sequence"/>
</dbReference>
<gene>
    <name evidence="2" type="ORF">J2Z31_001211</name>
</gene>
<sequence>MRQKLKRAAPRQTNPGTLEARRRRNSAEAQVIVPQQVDLPLPTPPSEEIKVPASVDGRSLSNGRP</sequence>
<comment type="caution">
    <text evidence="2">The sequence shown here is derived from an EMBL/GenBank/DDBJ whole genome shotgun (WGS) entry which is preliminary data.</text>
</comment>
<reference evidence="2 3" key="1">
    <citation type="submission" date="2021-03" db="EMBL/GenBank/DDBJ databases">
        <title>Genomic Encyclopedia of Type Strains, Phase IV (KMG-IV): sequencing the most valuable type-strain genomes for metagenomic binning, comparative biology and taxonomic classification.</title>
        <authorList>
            <person name="Goeker M."/>
        </authorList>
    </citation>
    <scope>NUCLEOTIDE SEQUENCE [LARGE SCALE GENOMIC DNA]</scope>
    <source>
        <strain evidence="2 3">DSM 13372</strain>
    </source>
</reference>
<proteinExistence type="predicted"/>
<evidence type="ECO:0000313" key="3">
    <source>
        <dbReference type="Proteomes" id="UP000730739"/>
    </source>
</evidence>
<evidence type="ECO:0000313" key="2">
    <source>
        <dbReference type="EMBL" id="MBP2234721.1"/>
    </source>
</evidence>